<feature type="signal peptide" evidence="2">
    <location>
        <begin position="1"/>
        <end position="23"/>
    </location>
</feature>
<dbReference type="NCBIfam" id="NF040801">
    <property type="entry name" value="spore_GerD"/>
    <property type="match status" value="1"/>
</dbReference>
<proteinExistence type="predicted"/>
<feature type="chain" id="PRO_5039105132" evidence="2">
    <location>
        <begin position="24"/>
        <end position="220"/>
    </location>
</feature>
<evidence type="ECO:0000256" key="1">
    <source>
        <dbReference type="SAM" id="MobiDB-lite"/>
    </source>
</evidence>
<evidence type="ECO:0000313" key="5">
    <source>
        <dbReference type="Proteomes" id="UP000249890"/>
    </source>
</evidence>
<evidence type="ECO:0000256" key="2">
    <source>
        <dbReference type="SAM" id="SignalP"/>
    </source>
</evidence>
<dbReference type="PROSITE" id="PS51257">
    <property type="entry name" value="PROKAR_LIPOPROTEIN"/>
    <property type="match status" value="1"/>
</dbReference>
<feature type="domain" description="Spore germination GerD central core" evidence="3">
    <location>
        <begin position="82"/>
        <end position="190"/>
    </location>
</feature>
<dbReference type="AlphaFoldDB" id="A0A2Z2KLK2"/>
<feature type="region of interest" description="Disordered" evidence="1">
    <location>
        <begin position="195"/>
        <end position="220"/>
    </location>
</feature>
<dbReference type="KEGG" id="pdh:B9T62_28430"/>
<dbReference type="EMBL" id="CP021780">
    <property type="protein sequence ID" value="ASA24330.1"/>
    <property type="molecule type" value="Genomic_DNA"/>
</dbReference>
<organism evidence="4 5">
    <name type="scientific">Paenibacillus donghaensis</name>
    <dbReference type="NCBI Taxonomy" id="414771"/>
    <lineage>
        <taxon>Bacteria</taxon>
        <taxon>Bacillati</taxon>
        <taxon>Bacillota</taxon>
        <taxon>Bacilli</taxon>
        <taxon>Bacillales</taxon>
        <taxon>Paenibacillaceae</taxon>
        <taxon>Paenibacillus</taxon>
    </lineage>
</organism>
<gene>
    <name evidence="4" type="ORF">B9T62_28430</name>
</gene>
<dbReference type="Proteomes" id="UP000249890">
    <property type="component" value="Chromosome"/>
</dbReference>
<dbReference type="Pfam" id="PF17898">
    <property type="entry name" value="GerD"/>
    <property type="match status" value="1"/>
</dbReference>
<evidence type="ECO:0000259" key="3">
    <source>
        <dbReference type="Pfam" id="PF17898"/>
    </source>
</evidence>
<keyword evidence="2" id="KW-0732">Signal</keyword>
<name>A0A2Z2KLK2_9BACL</name>
<feature type="compositionally biased region" description="Basic and acidic residues" evidence="1">
    <location>
        <begin position="195"/>
        <end position="208"/>
    </location>
</feature>
<dbReference type="RefSeq" id="WP_087918313.1">
    <property type="nucleotide sequence ID" value="NZ_CP021780.1"/>
</dbReference>
<sequence length="220" mass="24112">MKWRMLWSAGIAISCVMALTACGGEQSSSSSGQGGYKEMKTMVVDILKSDDGRKAVEEALSGSESGATGSGLSMKMMPLQTNAEIRVAVKDTLTSPEYQKEIEKIMTDPKFAGDFAKAVNSQSKELHLQLIKDPSYQKSVGEIMKSPEMTKMFLDLTKTADYRKQTMTIMQEAMQNPLFRMEVLNLLKTVVQEELQPKVEKKGEKGKSGGEQSGSEDSSS</sequence>
<dbReference type="InterPro" id="IPR041262">
    <property type="entry name" value="GerD_central"/>
</dbReference>
<reference evidence="4 5" key="1">
    <citation type="submission" date="2017-06" db="EMBL/GenBank/DDBJ databases">
        <title>Complete genome sequence of Paenibacillus donghaensis KCTC 13049T isolated from East Sea sediment, South Korea.</title>
        <authorList>
            <person name="Jung B.K."/>
            <person name="Hong S.-J."/>
            <person name="Shin J.-H."/>
        </authorList>
    </citation>
    <scope>NUCLEOTIDE SEQUENCE [LARGE SCALE GENOMIC DNA]</scope>
    <source>
        <strain evidence="4 5">KCTC 13049</strain>
    </source>
</reference>
<evidence type="ECO:0000313" key="4">
    <source>
        <dbReference type="EMBL" id="ASA24330.1"/>
    </source>
</evidence>
<keyword evidence="5" id="KW-1185">Reference proteome</keyword>
<protein>
    <submittedName>
        <fullName evidence="4">Spore gernimation protein</fullName>
    </submittedName>
</protein>
<dbReference type="OrthoDB" id="2375836at2"/>
<accession>A0A2Z2KLK2</accession>